<name>A0AAD5V686_9APHY</name>
<reference evidence="3" key="1">
    <citation type="submission" date="2022-07" db="EMBL/GenBank/DDBJ databases">
        <title>Genome Sequence of Physisporinus lineatus.</title>
        <authorList>
            <person name="Buettner E."/>
        </authorList>
    </citation>
    <scope>NUCLEOTIDE SEQUENCE</scope>
    <source>
        <strain evidence="3">VT162</strain>
    </source>
</reference>
<feature type="region of interest" description="Disordered" evidence="1">
    <location>
        <begin position="628"/>
        <end position="647"/>
    </location>
</feature>
<dbReference type="EMBL" id="JANAWD010000105">
    <property type="protein sequence ID" value="KAJ3486985.1"/>
    <property type="molecule type" value="Genomic_DNA"/>
</dbReference>
<gene>
    <name evidence="3" type="ORF">NLI96_g3857</name>
</gene>
<dbReference type="Proteomes" id="UP001212997">
    <property type="component" value="Unassembled WGS sequence"/>
</dbReference>
<evidence type="ECO:0000313" key="3">
    <source>
        <dbReference type="EMBL" id="KAJ3486985.1"/>
    </source>
</evidence>
<dbReference type="AlphaFoldDB" id="A0AAD5V686"/>
<feature type="domain" description="Fungal-type protein kinase" evidence="2">
    <location>
        <begin position="251"/>
        <end position="383"/>
    </location>
</feature>
<organism evidence="3 4">
    <name type="scientific">Meripilus lineatus</name>
    <dbReference type="NCBI Taxonomy" id="2056292"/>
    <lineage>
        <taxon>Eukaryota</taxon>
        <taxon>Fungi</taxon>
        <taxon>Dikarya</taxon>
        <taxon>Basidiomycota</taxon>
        <taxon>Agaricomycotina</taxon>
        <taxon>Agaricomycetes</taxon>
        <taxon>Polyporales</taxon>
        <taxon>Meripilaceae</taxon>
        <taxon>Meripilus</taxon>
    </lineage>
</organism>
<dbReference type="InterPro" id="IPR040976">
    <property type="entry name" value="Pkinase_fungal"/>
</dbReference>
<dbReference type="PANTHER" id="PTHR38248:SF2">
    <property type="entry name" value="FUNK1 11"/>
    <property type="match status" value="1"/>
</dbReference>
<sequence length="647" mass="73035">MAFDKAFGRTLRRTIVDKGRGDIFALPASEDDYEQFQHREDCEGVAFLNVASVVVCEPEEETAGAQLALYLDLLFEARPEMVGTYALWACPEHYQILWSDASGMVASEFIDWGNREPLKQYVWSLYVPPKAHVLFDKSIVRQPGGGDLWTITISTGTPEVYRNLTRTFIGSSWGRRTNVFASQEKDTGLVVVKVSFPDSESCGREVRALQAIHGDAIFPGVVRLLRSDDDSEASQICTAPVNESKVNPPRISRHKARSAMGSTGEDLLMARSVLDILKAVYDSLEIHRALLGINILHRNISIYNILIYPKHNPTTMNNKKLVENSPVFIRQVLKGKKRSRRIDMSSALLIDFDNCAEARLRDGEDNHPLTQRTGTPMFIARSVAQRMVLGLPTIQRYLPMPLLGKEARELYEASYGAETYQRFCDGGQTVHGVIPFPESPPVPPPVTNKKRDDEIRGNADEDDSDREEDPGKDSDEEDSGEEDGKNQSNSVRTEEPSDFHHRPEHDVESIFWVLFYTLIQANPRHSKKEVDNASRSAYWQILSHFHNHHIFDNVIGDSRDIVLCAAPRQIESMLHPKLRSLSGMLKAMIEQINPEYGHLPPKGLDQWHLHEAMRRILLEQIVKMKKKSIPLQPGNPRPGPPEIIPQA</sequence>
<feature type="compositionally biased region" description="Basic and acidic residues" evidence="1">
    <location>
        <begin position="492"/>
        <end position="502"/>
    </location>
</feature>
<accession>A0AAD5V686</accession>
<dbReference type="Pfam" id="PF17667">
    <property type="entry name" value="Pkinase_fungal"/>
    <property type="match status" value="1"/>
</dbReference>
<feature type="compositionally biased region" description="Pro residues" evidence="1">
    <location>
        <begin position="437"/>
        <end position="446"/>
    </location>
</feature>
<feature type="compositionally biased region" description="Basic and acidic residues" evidence="1">
    <location>
        <begin position="449"/>
        <end position="459"/>
    </location>
</feature>
<dbReference type="SUPFAM" id="SSF56112">
    <property type="entry name" value="Protein kinase-like (PK-like)"/>
    <property type="match status" value="1"/>
</dbReference>
<evidence type="ECO:0000256" key="1">
    <source>
        <dbReference type="SAM" id="MobiDB-lite"/>
    </source>
</evidence>
<protein>
    <recommendedName>
        <fullName evidence="2">Fungal-type protein kinase domain-containing protein</fullName>
    </recommendedName>
</protein>
<dbReference type="InterPro" id="IPR011009">
    <property type="entry name" value="Kinase-like_dom_sf"/>
</dbReference>
<dbReference type="PANTHER" id="PTHR38248">
    <property type="entry name" value="FUNK1 6"/>
    <property type="match status" value="1"/>
</dbReference>
<evidence type="ECO:0000259" key="2">
    <source>
        <dbReference type="Pfam" id="PF17667"/>
    </source>
</evidence>
<feature type="region of interest" description="Disordered" evidence="1">
    <location>
        <begin position="431"/>
        <end position="502"/>
    </location>
</feature>
<evidence type="ECO:0000313" key="4">
    <source>
        <dbReference type="Proteomes" id="UP001212997"/>
    </source>
</evidence>
<feature type="compositionally biased region" description="Pro residues" evidence="1">
    <location>
        <begin position="633"/>
        <end position="647"/>
    </location>
</feature>
<comment type="caution">
    <text evidence="3">The sequence shown here is derived from an EMBL/GenBank/DDBJ whole genome shotgun (WGS) entry which is preliminary data.</text>
</comment>
<proteinExistence type="predicted"/>
<feature type="compositionally biased region" description="Acidic residues" evidence="1">
    <location>
        <begin position="460"/>
        <end position="481"/>
    </location>
</feature>
<keyword evidence="4" id="KW-1185">Reference proteome</keyword>